<protein>
    <submittedName>
        <fullName evidence="3">Prevent-host-death family protein</fullName>
    </submittedName>
</protein>
<dbReference type="SUPFAM" id="SSF143120">
    <property type="entry name" value="YefM-like"/>
    <property type="match status" value="1"/>
</dbReference>
<evidence type="ECO:0000256" key="2">
    <source>
        <dbReference type="SAM" id="MobiDB-lite"/>
    </source>
</evidence>
<evidence type="ECO:0000313" key="4">
    <source>
        <dbReference type="Proteomes" id="UP000567795"/>
    </source>
</evidence>
<keyword evidence="4" id="KW-1185">Reference proteome</keyword>
<comment type="similarity">
    <text evidence="1">Belongs to the phD/YefM antitoxin family.</text>
</comment>
<dbReference type="AlphaFoldDB" id="A0A853A141"/>
<accession>A0A853A141</accession>
<organism evidence="3 4">
    <name type="scientific">Allostreptomyces psammosilenae</name>
    <dbReference type="NCBI Taxonomy" id="1892865"/>
    <lineage>
        <taxon>Bacteria</taxon>
        <taxon>Bacillati</taxon>
        <taxon>Actinomycetota</taxon>
        <taxon>Actinomycetes</taxon>
        <taxon>Kitasatosporales</taxon>
        <taxon>Streptomycetaceae</taxon>
        <taxon>Allostreptomyces</taxon>
    </lineage>
</organism>
<dbReference type="NCBIfam" id="TIGR01552">
    <property type="entry name" value="phd_fam"/>
    <property type="match status" value="1"/>
</dbReference>
<name>A0A853A141_9ACTN</name>
<evidence type="ECO:0000313" key="3">
    <source>
        <dbReference type="EMBL" id="NYI07857.1"/>
    </source>
</evidence>
<evidence type="ECO:0000256" key="1">
    <source>
        <dbReference type="ARBA" id="ARBA00009981"/>
    </source>
</evidence>
<dbReference type="EMBL" id="JACBZD010000002">
    <property type="protein sequence ID" value="NYI07857.1"/>
    <property type="molecule type" value="Genomic_DNA"/>
</dbReference>
<dbReference type="RefSeq" id="WP_179816790.1">
    <property type="nucleotide sequence ID" value="NZ_JACBZD010000002.1"/>
</dbReference>
<comment type="caution">
    <text evidence="3">The sequence shown here is derived from an EMBL/GenBank/DDBJ whole genome shotgun (WGS) entry which is preliminary data.</text>
</comment>
<dbReference type="InterPro" id="IPR036165">
    <property type="entry name" value="YefM-like_sf"/>
</dbReference>
<feature type="region of interest" description="Disordered" evidence="2">
    <location>
        <begin position="40"/>
        <end position="68"/>
    </location>
</feature>
<proteinExistence type="inferred from homology"/>
<dbReference type="Proteomes" id="UP000567795">
    <property type="component" value="Unassembled WGS sequence"/>
</dbReference>
<reference evidence="3 4" key="1">
    <citation type="submission" date="2020-07" db="EMBL/GenBank/DDBJ databases">
        <title>Sequencing the genomes of 1000 actinobacteria strains.</title>
        <authorList>
            <person name="Klenk H.-P."/>
        </authorList>
    </citation>
    <scope>NUCLEOTIDE SEQUENCE [LARGE SCALE GENOMIC DNA]</scope>
    <source>
        <strain evidence="3 4">DSM 42178</strain>
    </source>
</reference>
<gene>
    <name evidence="3" type="ORF">FHU37_004886</name>
</gene>
<sequence length="83" mass="8827">MEATAREFNQQAARMLSAAERGETVAVTKNGRHIATLVPADQAAPVPPFPTDAMGEADDLPLFDGPPDLAERADEYLAEGFGQ</sequence>